<name>A0A5D5APB4_9EURY</name>
<evidence type="ECO:0000313" key="1">
    <source>
        <dbReference type="EMBL" id="TYT62904.1"/>
    </source>
</evidence>
<accession>A0A5D5APB4</accession>
<dbReference type="InterPro" id="IPR055537">
    <property type="entry name" value="DUF7113"/>
</dbReference>
<proteinExistence type="predicted"/>
<evidence type="ECO:0000313" key="2">
    <source>
        <dbReference type="Proteomes" id="UP000324104"/>
    </source>
</evidence>
<dbReference type="AlphaFoldDB" id="A0A5D5APB4"/>
<sequence length="116" mass="12769">MLIVRGLAGGTDLTGTLYERGEQAPSFRGAPDEDAAYVWVCDEFYEVSSGGTVQVVDGREINLAFESPMPRGFDTREQALECAKEHIRTQFARIGLDPTDVEFETENGSIEAENYG</sequence>
<dbReference type="EMBL" id="VTAW01000005">
    <property type="protein sequence ID" value="TYT62904.1"/>
    <property type="molecule type" value="Genomic_DNA"/>
</dbReference>
<protein>
    <submittedName>
        <fullName evidence="1">Uncharacterized protein</fullName>
    </submittedName>
</protein>
<dbReference type="RefSeq" id="WP_149080633.1">
    <property type="nucleotide sequence ID" value="NZ_VTAW01000005.1"/>
</dbReference>
<organism evidence="1 2">
    <name type="scientific">Natrialba swarupiae</name>
    <dbReference type="NCBI Taxonomy" id="2448032"/>
    <lineage>
        <taxon>Archaea</taxon>
        <taxon>Methanobacteriati</taxon>
        <taxon>Methanobacteriota</taxon>
        <taxon>Stenosarchaea group</taxon>
        <taxon>Halobacteria</taxon>
        <taxon>Halobacteriales</taxon>
        <taxon>Natrialbaceae</taxon>
        <taxon>Natrialba</taxon>
    </lineage>
</organism>
<dbReference type="Pfam" id="PF23425">
    <property type="entry name" value="DUF7113"/>
    <property type="match status" value="1"/>
</dbReference>
<comment type="caution">
    <text evidence="1">The sequence shown here is derived from an EMBL/GenBank/DDBJ whole genome shotgun (WGS) entry which is preliminary data.</text>
</comment>
<dbReference type="Proteomes" id="UP000324104">
    <property type="component" value="Unassembled WGS sequence"/>
</dbReference>
<reference evidence="1 2" key="1">
    <citation type="submission" date="2019-08" db="EMBL/GenBank/DDBJ databases">
        <title>Archaea genome.</title>
        <authorList>
            <person name="Kajale S."/>
            <person name="Shouche Y."/>
            <person name="Deshpande N."/>
            <person name="Sharma A."/>
        </authorList>
    </citation>
    <scope>NUCLEOTIDE SEQUENCE [LARGE SCALE GENOMIC DNA]</scope>
    <source>
        <strain evidence="1 2">ESP3B_9</strain>
    </source>
</reference>
<keyword evidence="2" id="KW-1185">Reference proteome</keyword>
<gene>
    <name evidence="1" type="ORF">FYC77_06210</name>
</gene>